<dbReference type="RefSeq" id="WP_122962835.1">
    <property type="nucleotide sequence ID" value="NZ_BJMH01000001.1"/>
</dbReference>
<accession>A0A4Y3PH71</accession>
<protein>
    <recommendedName>
        <fullName evidence="4">DUF4179 domain-containing protein</fullName>
    </recommendedName>
</protein>
<evidence type="ECO:0008006" key="4">
    <source>
        <dbReference type="Google" id="ProtNLM"/>
    </source>
</evidence>
<dbReference type="STRING" id="54914.AV540_12345"/>
<evidence type="ECO:0000256" key="1">
    <source>
        <dbReference type="SAM" id="SignalP"/>
    </source>
</evidence>
<dbReference type="GeneID" id="87614786"/>
<comment type="caution">
    <text evidence="2">The sequence shown here is derived from an EMBL/GenBank/DDBJ whole genome shotgun (WGS) entry which is preliminary data.</text>
</comment>
<dbReference type="Proteomes" id="UP000316882">
    <property type="component" value="Unassembled WGS sequence"/>
</dbReference>
<feature type="chain" id="PRO_5038377145" description="DUF4179 domain-containing protein" evidence="1">
    <location>
        <begin position="25"/>
        <end position="352"/>
    </location>
</feature>
<dbReference type="AlphaFoldDB" id="A0A4Y3PH71"/>
<feature type="signal peptide" evidence="1">
    <location>
        <begin position="1"/>
        <end position="24"/>
    </location>
</feature>
<proteinExistence type="predicted"/>
<gene>
    <name evidence="2" type="ORF">BPA01_01290</name>
</gene>
<keyword evidence="1" id="KW-0732">Signal</keyword>
<sequence length="352" mass="38580">MNNWNKIVTGTVLTSVLFTGQALTADAASTSSAPKNLQVLSQKTADVTGDNKADTIALYGKKEKNSPYVSDLTVKVTDGQTKKSVTIDLKDSGYEPKLSVQDFTYDKKGEIMVSADTGGSGGYTTNYIYTLKNGKAEKLSLPGLDKNKAGVLGGGFVQLKPIDNNKNGLYVLEGTERLTGDYNADVRGYLQSKWKWSQNKWELMSAHFEPTKTEKQVYQGSFKSHDSAYAFLAPKSWNGNILIDERTGPNADPYLPEAKSVTSFQFNASKTEDQAAVVVIYAFDKNDWKKLNNPDEPPVGYEIAQDPATNTVYAAALPQDSVFDPATDQGKKFLSLVMTLDEVKKAFVLVKR</sequence>
<dbReference type="EMBL" id="BJMH01000001">
    <property type="protein sequence ID" value="GEB30549.1"/>
    <property type="molecule type" value="Genomic_DNA"/>
</dbReference>
<evidence type="ECO:0000313" key="3">
    <source>
        <dbReference type="Proteomes" id="UP000316882"/>
    </source>
</evidence>
<organism evidence="2 3">
    <name type="scientific">Brevibacillus parabrevis</name>
    <dbReference type="NCBI Taxonomy" id="54914"/>
    <lineage>
        <taxon>Bacteria</taxon>
        <taxon>Bacillati</taxon>
        <taxon>Bacillota</taxon>
        <taxon>Bacilli</taxon>
        <taxon>Bacillales</taxon>
        <taxon>Paenibacillaceae</taxon>
        <taxon>Brevibacillus</taxon>
    </lineage>
</organism>
<reference evidence="2 3" key="1">
    <citation type="submission" date="2019-06" db="EMBL/GenBank/DDBJ databases">
        <title>Whole genome shotgun sequence of Brevibacillus parabrevis NBRC 12334.</title>
        <authorList>
            <person name="Hosoyama A."/>
            <person name="Uohara A."/>
            <person name="Ohji S."/>
            <person name="Ichikawa N."/>
        </authorList>
    </citation>
    <scope>NUCLEOTIDE SEQUENCE [LARGE SCALE GENOMIC DNA]</scope>
    <source>
        <strain evidence="2 3">NBRC 12334</strain>
    </source>
</reference>
<keyword evidence="3" id="KW-1185">Reference proteome</keyword>
<name>A0A4Y3PH71_BREPA</name>
<evidence type="ECO:0000313" key="2">
    <source>
        <dbReference type="EMBL" id="GEB30549.1"/>
    </source>
</evidence>